<dbReference type="InterPro" id="IPR040764">
    <property type="entry name" value="CvfB_WH"/>
</dbReference>
<evidence type="ECO:0000256" key="1">
    <source>
        <dbReference type="PIRNR" id="PIRNR012524"/>
    </source>
</evidence>
<dbReference type="PIRSF" id="PIRSF012524">
    <property type="entry name" value="YitL_S1"/>
    <property type="match status" value="1"/>
</dbReference>
<dbReference type="InterPro" id="IPR039566">
    <property type="entry name" value="CvfB_S1_st"/>
</dbReference>
<reference evidence="5 7" key="3">
    <citation type="submission" date="2018-06" db="EMBL/GenBank/DDBJ databases">
        <authorList>
            <consortium name="Pathogen Informatics"/>
            <person name="Doyle S."/>
        </authorList>
    </citation>
    <scope>NUCLEOTIDE SEQUENCE [LARGE SCALE GENOMIC DNA]</scope>
    <source>
        <strain evidence="5 7">NCTC10736</strain>
    </source>
</reference>
<dbReference type="AlphaFoldDB" id="A0A380A217"/>
<dbReference type="Gene3D" id="1.10.10.10">
    <property type="entry name" value="Winged helix-like DNA-binding domain superfamily/Winged helix DNA-binding domain"/>
    <property type="match status" value="1"/>
</dbReference>
<protein>
    <submittedName>
        <fullName evidence="5">Conserved virulence factor B</fullName>
    </submittedName>
    <submittedName>
        <fullName evidence="4">GntR family transcriptional regulator</fullName>
    </submittedName>
</protein>
<evidence type="ECO:0000259" key="3">
    <source>
        <dbReference type="Pfam" id="PF17783"/>
    </source>
</evidence>
<proteinExistence type="inferred from homology"/>
<sequence>MVQIGKTCKLEVVKQVSFGVYLNAHELGQVLLPNKVTPKDCQVGDLLDVFLYLDSEDIVIATTRRPLAQVGEFAYLKAVATGPYGAFLDWGLDKDLLLPFGEQHKPIEEGRSYLVYVHANRADERIMASSKIDKFLDKTEPDYTVGQQVDLYIGGTTDLGYKAIINHAHWGVIFENEVFQKLRFGQRVKGFIKQVRNDGKIDLVLQQGSKEELDKHAHIILIKLKQAGGFLPLTDKTDAEIIYDQLGMSKKAFKKAIGGLFKSSRLSIDNDGLRLTETAE</sequence>
<evidence type="ECO:0000259" key="2">
    <source>
        <dbReference type="Pfam" id="PF13509"/>
    </source>
</evidence>
<dbReference type="EMBL" id="PYSG01000002">
    <property type="protein sequence ID" value="PTA50536.1"/>
    <property type="molecule type" value="Genomic_DNA"/>
</dbReference>
<evidence type="ECO:0000313" key="7">
    <source>
        <dbReference type="Proteomes" id="UP000255061"/>
    </source>
</evidence>
<dbReference type="Pfam" id="PF13509">
    <property type="entry name" value="S1_2"/>
    <property type="match status" value="1"/>
</dbReference>
<reference evidence="4" key="1">
    <citation type="submission" date="2018-03" db="EMBL/GenBank/DDBJ databases">
        <authorList>
            <person name="Dailey F.E."/>
        </authorList>
    </citation>
    <scope>NUCLEOTIDE SEQUENCE</scope>
    <source>
        <strain evidence="4">CW7</strain>
    </source>
</reference>
<dbReference type="RefSeq" id="WP_107883156.1">
    <property type="nucleotide sequence ID" value="NZ_PYSG01000002.1"/>
</dbReference>
<dbReference type="Pfam" id="PF17783">
    <property type="entry name" value="WHD_CvfB"/>
    <property type="match status" value="1"/>
</dbReference>
<dbReference type="PANTHER" id="PTHR37296">
    <property type="entry name" value="CONSERVED VIRULENCE FACTOR B"/>
    <property type="match status" value="1"/>
</dbReference>
<accession>A0A380A217</accession>
<dbReference type="Proteomes" id="UP000255061">
    <property type="component" value="Unassembled WGS sequence"/>
</dbReference>
<dbReference type="InterPro" id="IPR012340">
    <property type="entry name" value="NA-bd_OB-fold"/>
</dbReference>
<dbReference type="EMBL" id="UGYV01000001">
    <property type="protein sequence ID" value="SUI72975.1"/>
    <property type="molecule type" value="Genomic_DNA"/>
</dbReference>
<dbReference type="InterPro" id="IPR036388">
    <property type="entry name" value="WH-like_DNA-bd_sf"/>
</dbReference>
<dbReference type="Proteomes" id="UP000240506">
    <property type="component" value="Unassembled WGS sequence"/>
</dbReference>
<comment type="similarity">
    <text evidence="1">Belongs to the CvfB family.</text>
</comment>
<dbReference type="Gene3D" id="2.40.50.140">
    <property type="entry name" value="Nucleic acid-binding proteins"/>
    <property type="match status" value="1"/>
</dbReference>
<keyword evidence="6" id="KW-1185">Reference proteome</keyword>
<evidence type="ECO:0000313" key="6">
    <source>
        <dbReference type="Proteomes" id="UP000240506"/>
    </source>
</evidence>
<dbReference type="InterPro" id="IPR014464">
    <property type="entry name" value="CvfB_fam"/>
</dbReference>
<organism evidence="5 7">
    <name type="scientific">Shewanella morhuae</name>
    <dbReference type="NCBI Taxonomy" id="365591"/>
    <lineage>
        <taxon>Bacteria</taxon>
        <taxon>Pseudomonadati</taxon>
        <taxon>Pseudomonadota</taxon>
        <taxon>Gammaproteobacteria</taxon>
        <taxon>Alteromonadales</taxon>
        <taxon>Shewanellaceae</taxon>
        <taxon>Shewanella</taxon>
    </lineage>
</organism>
<evidence type="ECO:0000313" key="5">
    <source>
        <dbReference type="EMBL" id="SUI72975.1"/>
    </source>
</evidence>
<name>A0A380A217_9GAMM</name>
<reference evidence="4 6" key="2">
    <citation type="submission" date="2018-04" db="EMBL/GenBank/DDBJ databases">
        <title>Genomic sequence of a freshwater isolate of Shewanella morhuae.</title>
        <authorList>
            <person name="Castillo D.E."/>
            <person name="Gram L."/>
        </authorList>
    </citation>
    <scope>NUCLEOTIDE SEQUENCE [LARGE SCALE GENOMIC DNA]</scope>
    <source>
        <strain evidence="4 6">CW7</strain>
    </source>
</reference>
<feature type="domain" description="Conserved virulence factor B first S1" evidence="2">
    <location>
        <begin position="4"/>
        <end position="63"/>
    </location>
</feature>
<dbReference type="PANTHER" id="PTHR37296:SF1">
    <property type="entry name" value="CONSERVED VIRULENCE FACTOR B"/>
    <property type="match status" value="1"/>
</dbReference>
<feature type="domain" description="Conserved virulence factor B-like winged helix" evidence="3">
    <location>
        <begin position="220"/>
        <end position="275"/>
    </location>
</feature>
<gene>
    <name evidence="5" type="primary">cvfB</name>
    <name evidence="4" type="ORF">C9I43_08485</name>
    <name evidence="5" type="ORF">NCTC10736_01490</name>
</gene>
<evidence type="ECO:0000313" key="4">
    <source>
        <dbReference type="EMBL" id="PTA50536.1"/>
    </source>
</evidence>